<gene>
    <name evidence="2" type="ORF">GCM10009863_40000</name>
</gene>
<name>A0ABN3QBE3_9ACTN</name>
<evidence type="ECO:0000313" key="2">
    <source>
        <dbReference type="EMBL" id="GAA2621908.1"/>
    </source>
</evidence>
<evidence type="ECO:0000313" key="3">
    <source>
        <dbReference type="Proteomes" id="UP001501447"/>
    </source>
</evidence>
<dbReference type="Proteomes" id="UP001501447">
    <property type="component" value="Unassembled WGS sequence"/>
</dbReference>
<protein>
    <submittedName>
        <fullName evidence="2">Uncharacterized protein</fullName>
    </submittedName>
</protein>
<feature type="compositionally biased region" description="Polar residues" evidence="1">
    <location>
        <begin position="1"/>
        <end position="13"/>
    </location>
</feature>
<reference evidence="3" key="1">
    <citation type="journal article" date="2019" name="Int. J. Syst. Evol. Microbiol.">
        <title>The Global Catalogue of Microorganisms (GCM) 10K type strain sequencing project: providing services to taxonomists for standard genome sequencing and annotation.</title>
        <authorList>
            <consortium name="The Broad Institute Genomics Platform"/>
            <consortium name="The Broad Institute Genome Sequencing Center for Infectious Disease"/>
            <person name="Wu L."/>
            <person name="Ma J."/>
        </authorList>
    </citation>
    <scope>NUCLEOTIDE SEQUENCE [LARGE SCALE GENOMIC DNA]</scope>
    <source>
        <strain evidence="3">JCM 16373</strain>
    </source>
</reference>
<accession>A0ABN3QBE3</accession>
<feature type="region of interest" description="Disordered" evidence="1">
    <location>
        <begin position="1"/>
        <end position="31"/>
    </location>
</feature>
<organism evidence="2 3">
    <name type="scientific">Streptomyces axinellae</name>
    <dbReference type="NCBI Taxonomy" id="552788"/>
    <lineage>
        <taxon>Bacteria</taxon>
        <taxon>Bacillati</taxon>
        <taxon>Actinomycetota</taxon>
        <taxon>Actinomycetes</taxon>
        <taxon>Kitasatosporales</taxon>
        <taxon>Streptomycetaceae</taxon>
        <taxon>Streptomyces</taxon>
    </lineage>
</organism>
<evidence type="ECO:0000256" key="1">
    <source>
        <dbReference type="SAM" id="MobiDB-lite"/>
    </source>
</evidence>
<sequence length="73" mass="7847">MTFQETGPLTTESGALVADNHNGGQRGPGGPVLFRSRHLSAVCSRHRRERAVRIRAAGAGIGRTVRRRAQGLN</sequence>
<dbReference type="EMBL" id="BAAARJ010000012">
    <property type="protein sequence ID" value="GAA2621908.1"/>
    <property type="molecule type" value="Genomic_DNA"/>
</dbReference>
<dbReference type="RefSeq" id="WP_344567736.1">
    <property type="nucleotide sequence ID" value="NZ_BAAARJ010000012.1"/>
</dbReference>
<proteinExistence type="predicted"/>
<comment type="caution">
    <text evidence="2">The sequence shown here is derived from an EMBL/GenBank/DDBJ whole genome shotgun (WGS) entry which is preliminary data.</text>
</comment>
<keyword evidence="3" id="KW-1185">Reference proteome</keyword>